<evidence type="ECO:0000313" key="2">
    <source>
        <dbReference type="Proteomes" id="UP000642070"/>
    </source>
</evidence>
<keyword evidence="2" id="KW-1185">Reference proteome</keyword>
<reference evidence="1" key="1">
    <citation type="journal article" date="2014" name="Int. J. Syst. Evol. Microbiol.">
        <title>Complete genome sequence of Corynebacterium casei LMG S-19264T (=DSM 44701T), isolated from a smear-ripened cheese.</title>
        <authorList>
            <consortium name="US DOE Joint Genome Institute (JGI-PGF)"/>
            <person name="Walter F."/>
            <person name="Albersmeier A."/>
            <person name="Kalinowski J."/>
            <person name="Ruckert C."/>
        </authorList>
    </citation>
    <scope>NUCLEOTIDE SEQUENCE</scope>
    <source>
        <strain evidence="1">JCM 19831</strain>
    </source>
</reference>
<comment type="caution">
    <text evidence="1">The sequence shown here is derived from an EMBL/GenBank/DDBJ whole genome shotgun (WGS) entry which is preliminary data.</text>
</comment>
<dbReference type="RefSeq" id="WP_190253593.1">
    <property type="nucleotide sequence ID" value="NZ_BMPI01000035.1"/>
</dbReference>
<protein>
    <submittedName>
        <fullName evidence="1">Uncharacterized protein</fullName>
    </submittedName>
</protein>
<organism evidence="1 2">
    <name type="scientific">Dactylosporangium sucinum</name>
    <dbReference type="NCBI Taxonomy" id="1424081"/>
    <lineage>
        <taxon>Bacteria</taxon>
        <taxon>Bacillati</taxon>
        <taxon>Actinomycetota</taxon>
        <taxon>Actinomycetes</taxon>
        <taxon>Micromonosporales</taxon>
        <taxon>Micromonosporaceae</taxon>
        <taxon>Dactylosporangium</taxon>
    </lineage>
</organism>
<name>A0A917X055_9ACTN</name>
<proteinExistence type="predicted"/>
<dbReference type="Proteomes" id="UP000642070">
    <property type="component" value="Unassembled WGS sequence"/>
</dbReference>
<dbReference type="AlphaFoldDB" id="A0A917X055"/>
<reference evidence="1" key="2">
    <citation type="submission" date="2020-09" db="EMBL/GenBank/DDBJ databases">
        <authorList>
            <person name="Sun Q."/>
            <person name="Ohkuma M."/>
        </authorList>
    </citation>
    <scope>NUCLEOTIDE SEQUENCE</scope>
    <source>
        <strain evidence="1">JCM 19831</strain>
    </source>
</reference>
<accession>A0A917X055</accession>
<gene>
    <name evidence="1" type="ORF">GCM10007977_062790</name>
</gene>
<sequence length="59" mass="6270">MTSHAWQPSVRAGTPVLRCRNTGCKVVWWPGRNEPKSACKGAPVDPAETVRALIVGGAV</sequence>
<evidence type="ECO:0000313" key="1">
    <source>
        <dbReference type="EMBL" id="GGM52653.1"/>
    </source>
</evidence>
<dbReference type="EMBL" id="BMPI01000035">
    <property type="protein sequence ID" value="GGM52653.1"/>
    <property type="molecule type" value="Genomic_DNA"/>
</dbReference>